<dbReference type="GO" id="GO:0005778">
    <property type="term" value="C:peroxisomal membrane"/>
    <property type="evidence" value="ECO:0007669"/>
    <property type="project" value="UniProtKB-SubCell"/>
</dbReference>
<feature type="domain" description="Peroxin/Ferlin" evidence="8">
    <location>
        <begin position="288"/>
        <end position="357"/>
    </location>
</feature>
<name>A0AAV5QG55_9ASCO</name>
<evidence type="ECO:0000259" key="9">
    <source>
        <dbReference type="SMART" id="SM00694"/>
    </source>
</evidence>
<dbReference type="GeneID" id="90071414"/>
<dbReference type="InterPro" id="IPR052646">
    <property type="entry name" value="Peroxisomal_PEX28-32"/>
</dbReference>
<gene>
    <name evidence="10" type="ORF">DASC09_007600</name>
</gene>
<dbReference type="RefSeq" id="XP_064850435.1">
    <property type="nucleotide sequence ID" value="XM_064994363.1"/>
</dbReference>
<dbReference type="SMART" id="SM00693">
    <property type="entry name" value="DysFN"/>
    <property type="match status" value="1"/>
</dbReference>
<dbReference type="InterPro" id="IPR006614">
    <property type="entry name" value="Peroxin/Ferlin"/>
</dbReference>
<feature type="region of interest" description="Disordered" evidence="6">
    <location>
        <begin position="482"/>
        <end position="520"/>
    </location>
</feature>
<evidence type="ECO:0000256" key="3">
    <source>
        <dbReference type="ARBA" id="ARBA00022989"/>
    </source>
</evidence>
<feature type="domain" description="Peroxin/Ferlin" evidence="9">
    <location>
        <begin position="382"/>
        <end position="415"/>
    </location>
</feature>
<dbReference type="GO" id="GO:0007031">
    <property type="term" value="P:peroxisome organization"/>
    <property type="evidence" value="ECO:0007669"/>
    <property type="project" value="UniProtKB-ARBA"/>
</dbReference>
<evidence type="ECO:0000256" key="1">
    <source>
        <dbReference type="ARBA" id="ARBA00004585"/>
    </source>
</evidence>
<reference evidence="10 11" key="1">
    <citation type="journal article" date="2023" name="Elife">
        <title>Identification of key yeast species and microbe-microbe interactions impacting larval growth of Drosophila in the wild.</title>
        <authorList>
            <person name="Mure A."/>
            <person name="Sugiura Y."/>
            <person name="Maeda R."/>
            <person name="Honda K."/>
            <person name="Sakurai N."/>
            <person name="Takahashi Y."/>
            <person name="Watada M."/>
            <person name="Katoh T."/>
            <person name="Gotoh A."/>
            <person name="Gotoh Y."/>
            <person name="Taniguchi I."/>
            <person name="Nakamura K."/>
            <person name="Hayashi T."/>
            <person name="Katayama T."/>
            <person name="Uemura T."/>
            <person name="Hattori Y."/>
        </authorList>
    </citation>
    <scope>NUCLEOTIDE SEQUENCE [LARGE SCALE GENOMIC DNA]</scope>
    <source>
        <strain evidence="10 11">SC-9</strain>
    </source>
</reference>
<comment type="caution">
    <text evidence="10">The sequence shown here is derived from an EMBL/GenBank/DDBJ whole genome shotgun (WGS) entry which is preliminary data.</text>
</comment>
<dbReference type="SMART" id="SM00694">
    <property type="entry name" value="DysFC"/>
    <property type="match status" value="1"/>
</dbReference>
<keyword evidence="11" id="KW-1185">Reference proteome</keyword>
<accession>A0AAV5QG55</accession>
<evidence type="ECO:0000256" key="7">
    <source>
        <dbReference type="SAM" id="Phobius"/>
    </source>
</evidence>
<evidence type="ECO:0000259" key="8">
    <source>
        <dbReference type="SMART" id="SM00693"/>
    </source>
</evidence>
<keyword evidence="3 7" id="KW-1133">Transmembrane helix</keyword>
<dbReference type="Proteomes" id="UP001360560">
    <property type="component" value="Unassembled WGS sequence"/>
</dbReference>
<protein>
    <submittedName>
        <fullName evidence="10">Peroxisome biogenesis protein</fullName>
    </submittedName>
</protein>
<dbReference type="InterPro" id="IPR010482">
    <property type="entry name" value="TECPR1-like_DysF"/>
</dbReference>
<dbReference type="EMBL" id="BTFZ01000001">
    <property type="protein sequence ID" value="GMM33435.1"/>
    <property type="molecule type" value="Genomic_DNA"/>
</dbReference>
<feature type="compositionally biased region" description="Basic and acidic residues" evidence="6">
    <location>
        <begin position="497"/>
        <end position="520"/>
    </location>
</feature>
<dbReference type="AlphaFoldDB" id="A0AAV5QG55"/>
<dbReference type="Pfam" id="PF06398">
    <property type="entry name" value="Pex24p"/>
    <property type="match status" value="1"/>
</dbReference>
<feature type="transmembrane region" description="Helical" evidence="7">
    <location>
        <begin position="190"/>
        <end position="208"/>
    </location>
</feature>
<evidence type="ECO:0000256" key="4">
    <source>
        <dbReference type="ARBA" id="ARBA00023136"/>
    </source>
</evidence>
<evidence type="ECO:0000313" key="10">
    <source>
        <dbReference type="EMBL" id="GMM33435.1"/>
    </source>
</evidence>
<dbReference type="PANTHER" id="PTHR31679">
    <property type="entry name" value="PEROXISOMAL MEMBRANE PROTEIN PEX30-RELATED"/>
    <property type="match status" value="1"/>
</dbReference>
<evidence type="ECO:0000256" key="5">
    <source>
        <dbReference type="ARBA" id="ARBA00023140"/>
    </source>
</evidence>
<evidence type="ECO:0000256" key="6">
    <source>
        <dbReference type="SAM" id="MobiDB-lite"/>
    </source>
</evidence>
<sequence length="520" mass="59164">MASKSKAATETQIAGHNNKHKEKTNNQKQSSSAGSEEDPESTRASFARLYTSPNDEIFNKETKSSPLLATTPPTVSKALIRSYPYLLIADYFLGVLTWTNDDVYLNLACVSGIMTFILYFNVIVTYFGHVLIVLILFLYFLLIKNIQDEQEKKPTLDNIVQVLTKVSIKADLLLAPITTLNLTQYDLKRLLLTIIFLSPIYVMASHFIFGARSLISVGIFYLLTYHSLYSRVTRRILWKSKTVRLLCFYATGLNFEKGSNAGLFSNVMAKVKQTNNITSLSHSNDGKPIRFTYVIHENQRKWLGIGWTSNLLNYERAPWTDEFLNESPTPDDFKLPDYNEDGEDLVWRWVDTNWRLDLTNDGALTLKNPKKNTKVDPAADDGYVYYDNTWKRPSSEDSFGKYTRRRRWLRTAELVHISRTNQTSTLSNGSLYLNETMSTSPISPEIQHVQASGIQATENGIEGFKKRRSIRFDTRPVILEEPKSDGSKKMFNGGSVLHDDSFNEGTTDNKNHDSSLVDVD</sequence>
<proteinExistence type="predicted"/>
<keyword evidence="5" id="KW-0576">Peroxisome</keyword>
<keyword evidence="2 7" id="KW-0812">Transmembrane</keyword>
<keyword evidence="4 7" id="KW-0472">Membrane</keyword>
<organism evidence="10 11">
    <name type="scientific">Saccharomycopsis crataegensis</name>
    <dbReference type="NCBI Taxonomy" id="43959"/>
    <lineage>
        <taxon>Eukaryota</taxon>
        <taxon>Fungi</taxon>
        <taxon>Dikarya</taxon>
        <taxon>Ascomycota</taxon>
        <taxon>Saccharomycotina</taxon>
        <taxon>Saccharomycetes</taxon>
        <taxon>Saccharomycopsidaceae</taxon>
        <taxon>Saccharomycopsis</taxon>
    </lineage>
</organism>
<evidence type="ECO:0000256" key="2">
    <source>
        <dbReference type="ARBA" id="ARBA00022692"/>
    </source>
</evidence>
<dbReference type="PANTHER" id="PTHR31679:SF2">
    <property type="entry name" value="PEROXISOMAL MEMBRANE PROTEIN PEX30-RELATED"/>
    <property type="match status" value="1"/>
</dbReference>
<feature type="compositionally biased region" description="Polar residues" evidence="6">
    <location>
        <begin position="1"/>
        <end position="15"/>
    </location>
</feature>
<feature type="region of interest" description="Disordered" evidence="6">
    <location>
        <begin position="1"/>
        <end position="44"/>
    </location>
</feature>
<evidence type="ECO:0000313" key="11">
    <source>
        <dbReference type="Proteomes" id="UP001360560"/>
    </source>
</evidence>
<feature type="transmembrane region" description="Helical" evidence="7">
    <location>
        <begin position="126"/>
        <end position="143"/>
    </location>
</feature>
<comment type="subcellular location">
    <subcellularLocation>
        <location evidence="1">Peroxisome membrane</location>
        <topology evidence="1">Multi-pass membrane protein</topology>
    </subcellularLocation>
</comment>